<name>A0A3S9UB33_9CAUD</name>
<organism evidence="1 2">
    <name type="scientific">Mycobacterium phage Duke13</name>
    <dbReference type="NCBI Taxonomy" id="2499038"/>
    <lineage>
        <taxon>Viruses</taxon>
        <taxon>Duplodnaviria</taxon>
        <taxon>Heunggongvirae</taxon>
        <taxon>Uroviricota</taxon>
        <taxon>Caudoviricetes</taxon>
        <taxon>Omegavirus</taxon>
        <taxon>Omegavirus baka</taxon>
    </lineage>
</organism>
<proteinExistence type="predicted"/>
<accession>A0A3S9UB33</accession>
<evidence type="ECO:0000313" key="1">
    <source>
        <dbReference type="EMBL" id="AZS07520.1"/>
    </source>
</evidence>
<dbReference type="Proteomes" id="UP000287876">
    <property type="component" value="Segment"/>
</dbReference>
<reference evidence="1 2" key="1">
    <citation type="submission" date="2018-12" db="EMBL/GenBank/DDBJ databases">
        <authorList>
            <person name="Betsko A.J."/>
            <person name="Stoner T.H."/>
            <person name="Garlena R.A."/>
            <person name="Russell D.A."/>
            <person name="Pope W.H."/>
            <person name="Jacobs-Sera D."/>
            <person name="Hatfull G.F."/>
        </authorList>
    </citation>
    <scope>NUCLEOTIDE SEQUENCE [LARGE SCALE GENOMIC DNA]</scope>
</reference>
<sequence>MCQFCEDYQSTACALWDLLFEELRVAIETPLDVSVFLG</sequence>
<gene>
    <name evidence="1" type="primary">183</name>
    <name evidence="1" type="ORF">PBI_DUKE13_183</name>
</gene>
<evidence type="ECO:0000313" key="2">
    <source>
        <dbReference type="Proteomes" id="UP000287876"/>
    </source>
</evidence>
<dbReference type="EMBL" id="MK279849">
    <property type="protein sequence ID" value="AZS07520.1"/>
    <property type="molecule type" value="Genomic_DNA"/>
</dbReference>
<protein>
    <submittedName>
        <fullName evidence="1">Uncharacterized protein</fullName>
    </submittedName>
</protein>